<evidence type="ECO:0008006" key="4">
    <source>
        <dbReference type="Google" id="ProtNLM"/>
    </source>
</evidence>
<evidence type="ECO:0000256" key="1">
    <source>
        <dbReference type="SAM" id="Phobius"/>
    </source>
</evidence>
<comment type="caution">
    <text evidence="2">The sequence shown here is derived from an EMBL/GenBank/DDBJ whole genome shotgun (WGS) entry which is preliminary data.</text>
</comment>
<dbReference type="Proteomes" id="UP001579974">
    <property type="component" value="Unassembled WGS sequence"/>
</dbReference>
<sequence length="138" mass="15135">MLFATSLLGSLLGFIVCYRTIVRLHHVSQSFRMRVCMLNSMSLAFVFSMFVELATGSKVIAVILPLISVCVPLILSMKPLNVLDIIESGIASLMSISMSVMLIGMMDNQVIWVIQCLLLAIEVLLYLSVSYSVSPDAS</sequence>
<proteinExistence type="predicted"/>
<protein>
    <recommendedName>
        <fullName evidence="4">EamA domain-containing protein</fullName>
    </recommendedName>
</protein>
<feature type="transmembrane region" description="Helical" evidence="1">
    <location>
        <begin position="110"/>
        <end position="129"/>
    </location>
</feature>
<gene>
    <name evidence="2" type="ORF">KKP3000_004669</name>
</gene>
<name>A0ABV5AFX9_9BACL</name>
<dbReference type="RefSeq" id="WP_275476618.1">
    <property type="nucleotide sequence ID" value="NZ_CP162940.1"/>
</dbReference>
<evidence type="ECO:0000313" key="2">
    <source>
        <dbReference type="EMBL" id="MFB5191165.1"/>
    </source>
</evidence>
<keyword evidence="1" id="KW-1133">Transmembrane helix</keyword>
<feature type="transmembrane region" description="Helical" evidence="1">
    <location>
        <begin position="82"/>
        <end position="104"/>
    </location>
</feature>
<reference evidence="2 3" key="1">
    <citation type="journal article" date="2024" name="Int. J. Mol. Sci.">
        <title>Exploration of Alicyclobacillus spp. Genome in Search of Antibiotic Resistance.</title>
        <authorList>
            <person name="Bucka-Kolendo J."/>
            <person name="Kiousi D.E."/>
            <person name="Dekowska A."/>
            <person name="Mikolajczuk-Szczyrba A."/>
            <person name="Karadedos D.M."/>
            <person name="Michael P."/>
            <person name="Galanis A."/>
            <person name="Sokolowska B."/>
        </authorList>
    </citation>
    <scope>NUCLEOTIDE SEQUENCE [LARGE SCALE GENOMIC DNA]</scope>
    <source>
        <strain evidence="2 3">KKP 3000</strain>
    </source>
</reference>
<keyword evidence="3" id="KW-1185">Reference proteome</keyword>
<evidence type="ECO:0000313" key="3">
    <source>
        <dbReference type="Proteomes" id="UP001579974"/>
    </source>
</evidence>
<feature type="transmembrane region" description="Helical" evidence="1">
    <location>
        <begin position="43"/>
        <end position="75"/>
    </location>
</feature>
<keyword evidence="1" id="KW-0472">Membrane</keyword>
<organism evidence="2 3">
    <name type="scientific">Alicyclobacillus fastidiosus</name>
    <dbReference type="NCBI Taxonomy" id="392011"/>
    <lineage>
        <taxon>Bacteria</taxon>
        <taxon>Bacillati</taxon>
        <taxon>Bacillota</taxon>
        <taxon>Bacilli</taxon>
        <taxon>Bacillales</taxon>
        <taxon>Alicyclobacillaceae</taxon>
        <taxon>Alicyclobacillus</taxon>
    </lineage>
</organism>
<keyword evidence="1" id="KW-0812">Transmembrane</keyword>
<accession>A0ABV5AFX9</accession>
<dbReference type="EMBL" id="JBDXSU010000009">
    <property type="protein sequence ID" value="MFB5191165.1"/>
    <property type="molecule type" value="Genomic_DNA"/>
</dbReference>